<dbReference type="FunFam" id="3.40.50.300:FF:000742">
    <property type="entry name" value="NFX1-type zinc finger-containing protein 1"/>
    <property type="match status" value="1"/>
</dbReference>
<gene>
    <name evidence="5" type="ORF">SNE40_001046</name>
</gene>
<dbReference type="GO" id="GO:0031380">
    <property type="term" value="C:nuclear RNA-directed RNA polymerase complex"/>
    <property type="evidence" value="ECO:0007669"/>
    <property type="project" value="TreeGrafter"/>
</dbReference>
<reference evidence="5 6" key="1">
    <citation type="submission" date="2024-01" db="EMBL/GenBank/DDBJ databases">
        <title>The genome of the rayed Mediterranean limpet Patella caerulea (Linnaeus, 1758).</title>
        <authorList>
            <person name="Anh-Thu Weber A."/>
            <person name="Halstead-Nussloch G."/>
        </authorList>
    </citation>
    <scope>NUCLEOTIDE SEQUENCE [LARGE SCALE GENOMIC DNA]</scope>
    <source>
        <strain evidence="5">AATW-2023a</strain>
        <tissue evidence="5">Whole specimen</tissue>
    </source>
</reference>
<dbReference type="EMBL" id="JAZGQO010000001">
    <property type="protein sequence ID" value="KAK6195664.1"/>
    <property type="molecule type" value="Genomic_DNA"/>
</dbReference>
<proteinExistence type="predicted"/>
<keyword evidence="6" id="KW-1185">Reference proteome</keyword>
<dbReference type="Pfam" id="PF13086">
    <property type="entry name" value="AAA_11"/>
    <property type="match status" value="1"/>
</dbReference>
<sequence>MGNLFSCKNRDMPSECIEQTHKNDQQTNSRAYRETLPHVSSRYSPLIRATTNLQRTLAAVEIKSKSQHQGTLHGRTTRSRSPTPGPVREHRQNIDENIVTQTVTPQAQLKTPLLQGNKILKPNYQSIPSDVTRQSLTLGNDKNSCEVLDLTRHPKTPILKKWQNYKVDEPVDVLQSLDHSEIEEMLDLESGAETVSLALSVLANALKCGYLPQKANIILSKLPNSKLLTTGVNYILQREQNAEKLSIAIFDILFILMNLFAKIPESRRHQHHVLSLILQKIQSLKKTSDVIDNAVVHLFNRVVNLAKVKVTESVKLADAHPTNDYRQISLLPTRDDLNPKIKPFLRENKIKGKYDNVDHYLDVQFRLLREDFIETLRNGLANYQCGTDQSGGQEVYIYTGVSVVRPVCSRMELLHRLEFDVTELGEIDWDTSKRLTYGSLVCLSSNNFQTFYNATVINRDLQLIKEGKVDVRFEHDLDEIFAMDGDKPFVMVENRAFYEAYRHVLGGLQNINTLPFEKYIVHCQNHVDSPIYIRRGRGRVFDLRPLIDDDIVLQETCSFSRKSGCAAAVNVLDPHAWPPPQLLKLNESQYRALQTALTKEFCLIQGPPGTGKTHVGLRIVKALLHNSKDWEAPSIPTRPMLVVCYTNHALDQFLAGIARFFDGKIVRVGTRISDEKLEKYSLKAWKDRARKEGRYKNLGKESYNHGKNTDYYQNIIERASHNVDPEGDDTIHENDLYHVILLPKHKTQLQQASCSGDSIILEWLGLSKSTKNKDNDFRLSRNQRKAIRQQRKSNIRLTEEEVNDVDNIFAIDTKSRWELYRYWVSKARTKVRQIVTHQCKEYLESCSAQRDVMLMKEKLILSEASVIAMTTTGAAKYQHILQEIKPRIIVVEEAAEVLEGHVIAALTEQCEHLILIGDHKQLRPNPNVHRLAKEFNLEISLFERMVDNGVHCDCLELQHRMRPEISKLLKPIYPKLVDHQSVYDRQDVKGMANNVFFINHYNKEDHDAQTKSRSNVYEARFLVGLADYLLKQGYGPHEITILATYSSQKLQLGRLMSDDRFKGMIVTSVDNYQGEENEIVILSLVRNNKERDVGFLKTDNRVCVALSRAKKGLYVMGNFDILRHKSPLWNEIITTLERHGEIGQTLLLKCQNHPRGKGIKINTPDDFDKAASGGCQKLCKARLDCGHACELQCHLVDLEHRDHTCRKSCLKYCEEGHPCRLMCFQGCRKCLVSVSKFIPRCGHYDQVPCHKPPEQHKCRSRCKKILSCGHQCENLCCFGHKCNICYM</sequence>
<dbReference type="CDD" id="cd17936">
    <property type="entry name" value="EEXXEc_NFX1"/>
    <property type="match status" value="1"/>
</dbReference>
<organism evidence="5 6">
    <name type="scientific">Patella caerulea</name>
    <name type="common">Rayed Mediterranean limpet</name>
    <dbReference type="NCBI Taxonomy" id="87958"/>
    <lineage>
        <taxon>Eukaryota</taxon>
        <taxon>Metazoa</taxon>
        <taxon>Spiralia</taxon>
        <taxon>Lophotrochozoa</taxon>
        <taxon>Mollusca</taxon>
        <taxon>Gastropoda</taxon>
        <taxon>Patellogastropoda</taxon>
        <taxon>Patelloidea</taxon>
        <taxon>Patellidae</taxon>
        <taxon>Patella</taxon>
    </lineage>
</organism>
<name>A0AAN8KDL8_PATCE</name>
<feature type="region of interest" description="Disordered" evidence="1">
    <location>
        <begin position="63"/>
        <end position="89"/>
    </location>
</feature>
<evidence type="ECO:0000259" key="2">
    <source>
        <dbReference type="Pfam" id="PF13086"/>
    </source>
</evidence>
<dbReference type="InterPro" id="IPR047187">
    <property type="entry name" value="SF1_C_Upf1"/>
</dbReference>
<comment type="caution">
    <text evidence="5">The sequence shown here is derived from an EMBL/GenBank/DDBJ whole genome shotgun (WGS) entry which is preliminary data.</text>
</comment>
<dbReference type="InterPro" id="IPR045055">
    <property type="entry name" value="DNA2/NAM7-like"/>
</dbReference>
<dbReference type="InterPro" id="IPR027417">
    <property type="entry name" value="P-loop_NTPase"/>
</dbReference>
<dbReference type="InterPro" id="IPR041679">
    <property type="entry name" value="DNA2/NAM7-like_C"/>
</dbReference>
<evidence type="ECO:0000313" key="6">
    <source>
        <dbReference type="Proteomes" id="UP001347796"/>
    </source>
</evidence>
<protein>
    <recommendedName>
        <fullName evidence="7">NFX1-type zinc finger-containing protein 1</fullName>
    </recommendedName>
</protein>
<dbReference type="Pfam" id="PF25396">
    <property type="entry name" value="ZNFX1"/>
    <property type="match status" value="1"/>
</dbReference>
<evidence type="ECO:0008006" key="7">
    <source>
        <dbReference type="Google" id="ProtNLM"/>
    </source>
</evidence>
<dbReference type="GO" id="GO:0004386">
    <property type="term" value="F:helicase activity"/>
    <property type="evidence" value="ECO:0007669"/>
    <property type="project" value="InterPro"/>
</dbReference>
<evidence type="ECO:0000256" key="1">
    <source>
        <dbReference type="SAM" id="MobiDB-lite"/>
    </source>
</evidence>
<accession>A0AAN8KDL8</accession>
<dbReference type="PANTHER" id="PTHR10887:SF341">
    <property type="entry name" value="NFX1-TYPE ZINC FINGER-CONTAINING PROTEIN 1"/>
    <property type="match status" value="1"/>
</dbReference>
<dbReference type="GO" id="GO:0031048">
    <property type="term" value="P:regulatory ncRNA-mediated heterochromatin formation"/>
    <property type="evidence" value="ECO:0007669"/>
    <property type="project" value="TreeGrafter"/>
</dbReference>
<dbReference type="CDD" id="cd18808">
    <property type="entry name" value="SF1_C_Upf1"/>
    <property type="match status" value="1"/>
</dbReference>
<evidence type="ECO:0000259" key="3">
    <source>
        <dbReference type="Pfam" id="PF13087"/>
    </source>
</evidence>
<feature type="domain" description="DNA2/NAM7 helicase helicase" evidence="2">
    <location>
        <begin position="584"/>
        <end position="924"/>
    </location>
</feature>
<evidence type="ECO:0000313" key="5">
    <source>
        <dbReference type="EMBL" id="KAK6195664.1"/>
    </source>
</evidence>
<evidence type="ECO:0000259" key="4">
    <source>
        <dbReference type="Pfam" id="PF25396"/>
    </source>
</evidence>
<dbReference type="PANTHER" id="PTHR10887">
    <property type="entry name" value="DNA2/NAM7 HELICASE FAMILY"/>
    <property type="match status" value="1"/>
</dbReference>
<dbReference type="InterPro" id="IPR041677">
    <property type="entry name" value="DNA2/NAM7_AAA_11"/>
</dbReference>
<dbReference type="Proteomes" id="UP001347796">
    <property type="component" value="Unassembled WGS sequence"/>
</dbReference>
<dbReference type="InterPro" id="IPR057373">
    <property type="entry name" value="ZNFX1"/>
</dbReference>
<dbReference type="SUPFAM" id="SSF52540">
    <property type="entry name" value="P-loop containing nucleoside triphosphate hydrolases"/>
    <property type="match status" value="1"/>
</dbReference>
<dbReference type="Gene3D" id="3.40.50.300">
    <property type="entry name" value="P-loop containing nucleotide triphosphate hydrolases"/>
    <property type="match status" value="2"/>
</dbReference>
<dbReference type="Pfam" id="PF13087">
    <property type="entry name" value="AAA_12"/>
    <property type="match status" value="1"/>
</dbReference>
<feature type="domain" description="ZNFX1" evidence="4">
    <location>
        <begin position="393"/>
        <end position="494"/>
    </location>
</feature>
<feature type="domain" description="DNA2/NAM7 helicase-like C-terminal" evidence="3">
    <location>
        <begin position="937"/>
        <end position="1118"/>
    </location>
</feature>